<dbReference type="GeneID" id="73348344"/>
<protein>
    <submittedName>
        <fullName evidence="1">Uncharacterized protein</fullName>
    </submittedName>
</protein>
<name>A0A9Q8T448_9PEZI</name>
<dbReference type="RefSeq" id="XP_049150480.1">
    <property type="nucleotide sequence ID" value="XM_049293334.1"/>
</dbReference>
<dbReference type="EMBL" id="CP019479">
    <property type="protein sequence ID" value="UQC88879.1"/>
    <property type="molecule type" value="Genomic_DNA"/>
</dbReference>
<dbReference type="Proteomes" id="UP000830671">
    <property type="component" value="Chromosome 7"/>
</dbReference>
<sequence>MDRFSVEKKLLEMHVANARHRWDSDWTLSWMRRLELVDVIFISKLAVPHTSPHNAGIAVADDGFLRNAGTLERLALLKELGDLVATTVVDEDLAAWKWTTGKVEPGVEGGCQVGDVLSRGEGWPSKCNRDGDCPGQFTTVPGVGGDGAGEDRR</sequence>
<proteinExistence type="predicted"/>
<dbReference type="AlphaFoldDB" id="A0A9Q8T448"/>
<organism evidence="1 2">
    <name type="scientific">Colletotrichum lupini</name>
    <dbReference type="NCBI Taxonomy" id="145971"/>
    <lineage>
        <taxon>Eukaryota</taxon>
        <taxon>Fungi</taxon>
        <taxon>Dikarya</taxon>
        <taxon>Ascomycota</taxon>
        <taxon>Pezizomycotina</taxon>
        <taxon>Sordariomycetes</taxon>
        <taxon>Hypocreomycetidae</taxon>
        <taxon>Glomerellales</taxon>
        <taxon>Glomerellaceae</taxon>
        <taxon>Colletotrichum</taxon>
        <taxon>Colletotrichum acutatum species complex</taxon>
    </lineage>
</organism>
<evidence type="ECO:0000313" key="1">
    <source>
        <dbReference type="EMBL" id="UQC88879.1"/>
    </source>
</evidence>
<evidence type="ECO:0000313" key="2">
    <source>
        <dbReference type="Proteomes" id="UP000830671"/>
    </source>
</evidence>
<keyword evidence="2" id="KW-1185">Reference proteome</keyword>
<reference evidence="1" key="1">
    <citation type="journal article" date="2021" name="Mol. Plant Microbe Interact.">
        <title>Complete Genome Sequence of the Plant-Pathogenic Fungus Colletotrichum lupini.</title>
        <authorList>
            <person name="Baroncelli R."/>
            <person name="Pensec F."/>
            <person name="Da Lio D."/>
            <person name="Boufleur T."/>
            <person name="Vicente I."/>
            <person name="Sarrocco S."/>
            <person name="Picot A."/>
            <person name="Baraldi E."/>
            <person name="Sukno S."/>
            <person name="Thon M."/>
            <person name="Le Floch G."/>
        </authorList>
    </citation>
    <scope>NUCLEOTIDE SEQUENCE</scope>
    <source>
        <strain evidence="1">IMI 504893</strain>
    </source>
</reference>
<gene>
    <name evidence="1" type="ORF">CLUP02_14406</name>
</gene>
<accession>A0A9Q8T448</accession>
<dbReference type="KEGG" id="clup:CLUP02_14406"/>